<accession>A0ABW4CES8</accession>
<organism evidence="3 4">
    <name type="scientific">Kroppenstedtia sanguinis</name>
    <dbReference type="NCBI Taxonomy" id="1380684"/>
    <lineage>
        <taxon>Bacteria</taxon>
        <taxon>Bacillati</taxon>
        <taxon>Bacillota</taxon>
        <taxon>Bacilli</taxon>
        <taxon>Bacillales</taxon>
        <taxon>Thermoactinomycetaceae</taxon>
        <taxon>Kroppenstedtia</taxon>
    </lineage>
</organism>
<dbReference type="SUPFAM" id="SSF109854">
    <property type="entry name" value="DinB/YfiT-like putative metalloenzymes"/>
    <property type="match status" value="1"/>
</dbReference>
<evidence type="ECO:0000256" key="2">
    <source>
        <dbReference type="ARBA" id="ARBA00022723"/>
    </source>
</evidence>
<dbReference type="Proteomes" id="UP001597282">
    <property type="component" value="Unassembled WGS sequence"/>
</dbReference>
<dbReference type="Pfam" id="PF05163">
    <property type="entry name" value="DinB"/>
    <property type="match status" value="1"/>
</dbReference>
<protein>
    <submittedName>
        <fullName evidence="3">DinB family protein</fullName>
    </submittedName>
</protein>
<dbReference type="RefSeq" id="WP_380167473.1">
    <property type="nucleotide sequence ID" value="NZ_JBHTNU010000026.1"/>
</dbReference>
<reference evidence="4" key="1">
    <citation type="journal article" date="2019" name="Int. J. Syst. Evol. Microbiol.">
        <title>The Global Catalogue of Microorganisms (GCM) 10K type strain sequencing project: providing services to taxonomists for standard genome sequencing and annotation.</title>
        <authorList>
            <consortium name="The Broad Institute Genomics Platform"/>
            <consortium name="The Broad Institute Genome Sequencing Center for Infectious Disease"/>
            <person name="Wu L."/>
            <person name="Ma J."/>
        </authorList>
    </citation>
    <scope>NUCLEOTIDE SEQUENCE [LARGE SCALE GENOMIC DNA]</scope>
    <source>
        <strain evidence="4">S1</strain>
    </source>
</reference>
<comment type="caution">
    <text evidence="3">The sequence shown here is derived from an EMBL/GenBank/DDBJ whole genome shotgun (WGS) entry which is preliminary data.</text>
</comment>
<evidence type="ECO:0000313" key="4">
    <source>
        <dbReference type="Proteomes" id="UP001597282"/>
    </source>
</evidence>
<keyword evidence="4" id="KW-1185">Reference proteome</keyword>
<sequence>MTLGELALHVAGWNEVFVSMVKTEEFAPPDIPECKTMGEIRQAVKDFTEKTKAAYESLNDEDLEAQNHSSIPKLKGPKKNYLTAMYDHEVHHKGQLFVYARLVGVKEVPFFR</sequence>
<evidence type="ECO:0000256" key="1">
    <source>
        <dbReference type="ARBA" id="ARBA00008635"/>
    </source>
</evidence>
<name>A0ABW4CES8_9BACL</name>
<dbReference type="InterPro" id="IPR007837">
    <property type="entry name" value="DinB"/>
</dbReference>
<gene>
    <name evidence="3" type="ORF">ACFQ4Y_16535</name>
</gene>
<keyword evidence="2" id="KW-0479">Metal-binding</keyword>
<evidence type="ECO:0000313" key="3">
    <source>
        <dbReference type="EMBL" id="MFD1428508.1"/>
    </source>
</evidence>
<comment type="similarity">
    <text evidence="1">Belongs to the DinB family.</text>
</comment>
<dbReference type="EMBL" id="JBHTNU010000026">
    <property type="protein sequence ID" value="MFD1428508.1"/>
    <property type="molecule type" value="Genomic_DNA"/>
</dbReference>
<dbReference type="Gene3D" id="1.20.120.450">
    <property type="entry name" value="dinb family like domain"/>
    <property type="match status" value="1"/>
</dbReference>
<proteinExistence type="inferred from homology"/>
<dbReference type="InterPro" id="IPR034660">
    <property type="entry name" value="DinB/YfiT-like"/>
</dbReference>